<dbReference type="Pfam" id="PF07061">
    <property type="entry name" value="Swi5"/>
    <property type="match status" value="1"/>
</dbReference>
<evidence type="ECO:0000256" key="6">
    <source>
        <dbReference type="ARBA" id="ARBA00059338"/>
    </source>
</evidence>
<sequence>TTLIRVPRTTGFRRTESGFHRGCHGAFRSSSQSPKSEQTDDISSDESLNSDIQKLKEKQDMLDKEISPLVKGGYHVRELENRISFFHEYNDVKDVAQMPLTRGVTTKELYPDIGLDLND</sequence>
<feature type="non-terminal residue" evidence="9">
    <location>
        <position position="1"/>
    </location>
</feature>
<gene>
    <name evidence="9" type="ORF">A6R68_22625</name>
</gene>
<comment type="subunit">
    <text evidence="7">Component of the SWI5-SFR1 complex. Interacts with RAD51.</text>
</comment>
<reference evidence="9 10" key="1">
    <citation type="submission" date="2016-06" db="EMBL/GenBank/DDBJ databases">
        <title>The Draft Genome Sequence and Annotation of the Desert Woodrat Neotoma lepida.</title>
        <authorList>
            <person name="Campbell M."/>
            <person name="Oakeson K.F."/>
            <person name="Yandell M."/>
            <person name="Halpert J.R."/>
            <person name="Dearing D."/>
        </authorList>
    </citation>
    <scope>NUCLEOTIDE SEQUENCE [LARGE SCALE GENOMIC DNA]</scope>
    <source>
        <strain evidence="9">417</strain>
        <tissue evidence="9">Liver</tissue>
    </source>
</reference>
<evidence type="ECO:0000256" key="1">
    <source>
        <dbReference type="ARBA" id="ARBA00008060"/>
    </source>
</evidence>
<evidence type="ECO:0000313" key="10">
    <source>
        <dbReference type="Proteomes" id="UP000092124"/>
    </source>
</evidence>
<protein>
    <recommendedName>
        <fullName evidence="2">DNA repair protein SWI5 homolog</fullName>
    </recommendedName>
    <alternativeName>
        <fullName evidence="5">Protein SAE3 homolog</fullName>
    </alternativeName>
</protein>
<proteinExistence type="inferred from homology"/>
<dbReference type="OrthoDB" id="255837at2759"/>
<evidence type="ECO:0000256" key="4">
    <source>
        <dbReference type="ARBA" id="ARBA00023204"/>
    </source>
</evidence>
<dbReference type="FunFam" id="1.20.5.170:FF:000056">
    <property type="entry name" value="DNA repair protein SWI5 homolog"/>
    <property type="match status" value="1"/>
</dbReference>
<dbReference type="GO" id="GO:0032798">
    <property type="term" value="C:Swi5-Sfr1 complex"/>
    <property type="evidence" value="ECO:0007669"/>
    <property type="project" value="UniProtKB-ARBA"/>
</dbReference>
<dbReference type="InterPro" id="IPR010760">
    <property type="entry name" value="DNA-repair_Swi5"/>
</dbReference>
<organism evidence="9 10">
    <name type="scientific">Neotoma lepida</name>
    <name type="common">Desert woodrat</name>
    <dbReference type="NCBI Taxonomy" id="56216"/>
    <lineage>
        <taxon>Eukaryota</taxon>
        <taxon>Metazoa</taxon>
        <taxon>Chordata</taxon>
        <taxon>Craniata</taxon>
        <taxon>Vertebrata</taxon>
        <taxon>Euteleostomi</taxon>
        <taxon>Mammalia</taxon>
        <taxon>Eutheria</taxon>
        <taxon>Euarchontoglires</taxon>
        <taxon>Glires</taxon>
        <taxon>Rodentia</taxon>
        <taxon>Myomorpha</taxon>
        <taxon>Muroidea</taxon>
        <taxon>Cricetidae</taxon>
        <taxon>Neotominae</taxon>
        <taxon>Neotoma</taxon>
    </lineage>
</organism>
<dbReference type="GO" id="GO:0000724">
    <property type="term" value="P:double-strand break repair via homologous recombination"/>
    <property type="evidence" value="ECO:0007669"/>
    <property type="project" value="TreeGrafter"/>
</dbReference>
<feature type="region of interest" description="Disordered" evidence="8">
    <location>
        <begin position="6"/>
        <end position="57"/>
    </location>
</feature>
<comment type="function">
    <text evidence="6">Component of the SWI5-SFR1 complex, a complex required for double-strand break repair via homologous recombination.</text>
</comment>
<dbReference type="STRING" id="56216.A0A1A6HZE1"/>
<evidence type="ECO:0000313" key="9">
    <source>
        <dbReference type="EMBL" id="OBS83385.1"/>
    </source>
</evidence>
<dbReference type="PANTHER" id="PTHR28529">
    <property type="entry name" value="DNA REPAIR PROTEIN SWI5 HOMOLOG"/>
    <property type="match status" value="1"/>
</dbReference>
<dbReference type="AlphaFoldDB" id="A0A1A6HZE1"/>
<evidence type="ECO:0000256" key="2">
    <source>
        <dbReference type="ARBA" id="ARBA00019825"/>
    </source>
</evidence>
<evidence type="ECO:0000256" key="3">
    <source>
        <dbReference type="ARBA" id="ARBA00022763"/>
    </source>
</evidence>
<dbReference type="GO" id="GO:0034974">
    <property type="term" value="C:Swi5-Swi2 complex"/>
    <property type="evidence" value="ECO:0007669"/>
    <property type="project" value="TreeGrafter"/>
</dbReference>
<dbReference type="PANTHER" id="PTHR28529:SF2">
    <property type="entry name" value="DNA REPAIR PROTEIN SWI5 HOMOLOG"/>
    <property type="match status" value="1"/>
</dbReference>
<keyword evidence="10" id="KW-1185">Reference proteome</keyword>
<dbReference type="EMBL" id="LZPO01007758">
    <property type="protein sequence ID" value="OBS83385.1"/>
    <property type="molecule type" value="Genomic_DNA"/>
</dbReference>
<comment type="caution">
    <text evidence="9">The sequence shown here is derived from an EMBL/GenBank/DDBJ whole genome shotgun (WGS) entry which is preliminary data.</text>
</comment>
<keyword evidence="3" id="KW-0227">DNA damage</keyword>
<keyword evidence="4" id="KW-0234">DNA repair</keyword>
<dbReference type="Gene3D" id="1.20.5.170">
    <property type="match status" value="1"/>
</dbReference>
<evidence type="ECO:0000256" key="5">
    <source>
        <dbReference type="ARBA" id="ARBA00030081"/>
    </source>
</evidence>
<accession>A0A1A6HZE1</accession>
<evidence type="ECO:0000256" key="8">
    <source>
        <dbReference type="SAM" id="MobiDB-lite"/>
    </source>
</evidence>
<evidence type="ECO:0000256" key="7">
    <source>
        <dbReference type="ARBA" id="ARBA00065229"/>
    </source>
</evidence>
<comment type="similarity">
    <text evidence="1">Belongs to the SWI5/SAE3 family.</text>
</comment>
<dbReference type="Proteomes" id="UP000092124">
    <property type="component" value="Unassembled WGS sequence"/>
</dbReference>
<name>A0A1A6HZE1_NEOLE</name>